<evidence type="ECO:0000313" key="8">
    <source>
        <dbReference type="EMBL" id="MFB9886550.1"/>
    </source>
</evidence>
<comment type="subcellular location">
    <subcellularLocation>
        <location evidence="1">Cell membrane</location>
        <topology evidence="1">Multi-pass membrane protein</topology>
    </subcellularLocation>
</comment>
<evidence type="ECO:0000256" key="5">
    <source>
        <dbReference type="ARBA" id="ARBA00022989"/>
    </source>
</evidence>
<dbReference type="PANTHER" id="PTHR33452:SF1">
    <property type="entry name" value="INNER MEMBRANE PROTEIN YPHA-RELATED"/>
    <property type="match status" value="1"/>
</dbReference>
<protein>
    <submittedName>
        <fullName evidence="8">DoxX family protein</fullName>
    </submittedName>
</protein>
<evidence type="ECO:0000256" key="3">
    <source>
        <dbReference type="ARBA" id="ARBA00022475"/>
    </source>
</evidence>
<comment type="similarity">
    <text evidence="2">Belongs to the DoxX family.</text>
</comment>
<reference evidence="8 9" key="1">
    <citation type="submission" date="2024-09" db="EMBL/GenBank/DDBJ databases">
        <authorList>
            <person name="Sun Q."/>
            <person name="Mori K."/>
        </authorList>
    </citation>
    <scope>NUCLEOTIDE SEQUENCE [LARGE SCALE GENOMIC DNA]</scope>
    <source>
        <strain evidence="8 9">ATCC 51285</strain>
    </source>
</reference>
<keyword evidence="5 7" id="KW-1133">Transmembrane helix</keyword>
<dbReference type="PANTHER" id="PTHR33452">
    <property type="entry name" value="OXIDOREDUCTASE CATD-RELATED"/>
    <property type="match status" value="1"/>
</dbReference>
<evidence type="ECO:0000256" key="7">
    <source>
        <dbReference type="SAM" id="Phobius"/>
    </source>
</evidence>
<sequence length="150" mass="16860">MQALFAQRETLLKIAQPLSDVLNLLIRFYLAKVFFMSGLTKLRDWETTVFLFQEEYRVPLLSPELAAFFGTAGELVLPVLLLLGLAGRLAGLGLFVLNIVAVVSYYHVLSEVQSMLDAHFYWGLLLAVVVLYGPGRLAVDHWLCRRCQSA</sequence>
<dbReference type="RefSeq" id="WP_027311982.1">
    <property type="nucleotide sequence ID" value="NZ_JAUESS010000003.1"/>
</dbReference>
<organism evidence="8 9">
    <name type="scientific">Balneatrix alpica</name>
    <dbReference type="NCBI Taxonomy" id="75684"/>
    <lineage>
        <taxon>Bacteria</taxon>
        <taxon>Pseudomonadati</taxon>
        <taxon>Pseudomonadota</taxon>
        <taxon>Gammaproteobacteria</taxon>
        <taxon>Oceanospirillales</taxon>
        <taxon>Balneatrichaceae</taxon>
        <taxon>Balneatrix</taxon>
    </lineage>
</organism>
<evidence type="ECO:0000256" key="2">
    <source>
        <dbReference type="ARBA" id="ARBA00006679"/>
    </source>
</evidence>
<gene>
    <name evidence="8" type="ORF">ACFFLH_09020</name>
</gene>
<proteinExistence type="inferred from homology"/>
<accession>A0ABV5ZB90</accession>
<dbReference type="Pfam" id="PF07681">
    <property type="entry name" value="DoxX"/>
    <property type="match status" value="1"/>
</dbReference>
<feature type="transmembrane region" description="Helical" evidence="7">
    <location>
        <begin position="60"/>
        <end position="82"/>
    </location>
</feature>
<feature type="transmembrane region" description="Helical" evidence="7">
    <location>
        <begin position="89"/>
        <end position="108"/>
    </location>
</feature>
<evidence type="ECO:0000256" key="1">
    <source>
        <dbReference type="ARBA" id="ARBA00004651"/>
    </source>
</evidence>
<keyword evidence="9" id="KW-1185">Reference proteome</keyword>
<dbReference type="Proteomes" id="UP001589628">
    <property type="component" value="Unassembled WGS sequence"/>
</dbReference>
<feature type="transmembrane region" description="Helical" evidence="7">
    <location>
        <begin position="21"/>
        <end position="40"/>
    </location>
</feature>
<comment type="caution">
    <text evidence="8">The sequence shown here is derived from an EMBL/GenBank/DDBJ whole genome shotgun (WGS) entry which is preliminary data.</text>
</comment>
<feature type="transmembrane region" description="Helical" evidence="7">
    <location>
        <begin position="120"/>
        <end position="139"/>
    </location>
</feature>
<keyword evidence="6 7" id="KW-0472">Membrane</keyword>
<evidence type="ECO:0000313" key="9">
    <source>
        <dbReference type="Proteomes" id="UP001589628"/>
    </source>
</evidence>
<evidence type="ECO:0000256" key="6">
    <source>
        <dbReference type="ARBA" id="ARBA00023136"/>
    </source>
</evidence>
<dbReference type="EMBL" id="JBHLZN010000002">
    <property type="protein sequence ID" value="MFB9886550.1"/>
    <property type="molecule type" value="Genomic_DNA"/>
</dbReference>
<keyword evidence="4 7" id="KW-0812">Transmembrane</keyword>
<keyword evidence="3" id="KW-1003">Cell membrane</keyword>
<dbReference type="InterPro" id="IPR032808">
    <property type="entry name" value="DoxX"/>
</dbReference>
<evidence type="ECO:0000256" key="4">
    <source>
        <dbReference type="ARBA" id="ARBA00022692"/>
    </source>
</evidence>
<dbReference type="InterPro" id="IPR051907">
    <property type="entry name" value="DoxX-like_oxidoreductase"/>
</dbReference>
<name>A0ABV5ZB90_9GAMM</name>